<evidence type="ECO:0000313" key="4">
    <source>
        <dbReference type="Proteomes" id="UP001152799"/>
    </source>
</evidence>
<dbReference type="EMBL" id="OU892284">
    <property type="protein sequence ID" value="CAG9772097.1"/>
    <property type="molecule type" value="Genomic_DNA"/>
</dbReference>
<feature type="domain" description="Helitron helicase-like" evidence="2">
    <location>
        <begin position="2"/>
        <end position="161"/>
    </location>
</feature>
<dbReference type="Proteomes" id="UP001152799">
    <property type="component" value="Chromosome 8"/>
</dbReference>
<reference evidence="3" key="1">
    <citation type="submission" date="2022-01" db="EMBL/GenBank/DDBJ databases">
        <authorList>
            <person name="King R."/>
        </authorList>
    </citation>
    <scope>NUCLEOTIDE SEQUENCE</scope>
</reference>
<evidence type="ECO:0000256" key="1">
    <source>
        <dbReference type="SAM" id="MobiDB-lite"/>
    </source>
</evidence>
<gene>
    <name evidence="3" type="ORF">CEUTPL_LOCUS12519</name>
</gene>
<proteinExistence type="predicted"/>
<dbReference type="AlphaFoldDB" id="A0A9N9MZ75"/>
<evidence type="ECO:0000259" key="2">
    <source>
        <dbReference type="Pfam" id="PF14214"/>
    </source>
</evidence>
<dbReference type="InterPro" id="IPR025476">
    <property type="entry name" value="Helitron_helicase-like"/>
</dbReference>
<dbReference type="Pfam" id="PF14214">
    <property type="entry name" value="Helitron_like_N"/>
    <property type="match status" value="1"/>
</dbReference>
<keyword evidence="4" id="KW-1185">Reference proteome</keyword>
<evidence type="ECO:0000313" key="3">
    <source>
        <dbReference type="EMBL" id="CAG9772097.1"/>
    </source>
</evidence>
<accession>A0A9N9MZ75</accession>
<protein>
    <recommendedName>
        <fullName evidence="2">Helitron helicase-like domain-containing protein</fullName>
    </recommendedName>
</protein>
<organism evidence="3 4">
    <name type="scientific">Ceutorhynchus assimilis</name>
    <name type="common">cabbage seed weevil</name>
    <dbReference type="NCBI Taxonomy" id="467358"/>
    <lineage>
        <taxon>Eukaryota</taxon>
        <taxon>Metazoa</taxon>
        <taxon>Ecdysozoa</taxon>
        <taxon>Arthropoda</taxon>
        <taxon>Hexapoda</taxon>
        <taxon>Insecta</taxon>
        <taxon>Pterygota</taxon>
        <taxon>Neoptera</taxon>
        <taxon>Endopterygota</taxon>
        <taxon>Coleoptera</taxon>
        <taxon>Polyphaga</taxon>
        <taxon>Cucujiformia</taxon>
        <taxon>Curculionidae</taxon>
        <taxon>Ceutorhynchinae</taxon>
        <taxon>Ceutorhynchus</taxon>
    </lineage>
</organism>
<dbReference type="OrthoDB" id="6773516at2759"/>
<feature type="region of interest" description="Disordered" evidence="1">
    <location>
        <begin position="231"/>
        <end position="259"/>
    </location>
</feature>
<name>A0A9N9MZ75_9CUCU</name>
<sequence>MEYNNVNWAIGNQRQMRAKTYANLGNFLLQEAARKGLGVSGQQSVGKIVVSPPTIPGSHRYYYNGYMDCMALCEKLRRPPTYLLTFTANRQWAENTEELQRLGKGTDDVGNFSDIVCRIFEQKLDSLMPDLLQRQILGKVEAYVVRIEFQKRGAPHVHILLYVTEQDVSDSVEDLVRVIWARCPVQSDGAGYGRLRDLVAKFMIHNMCNVLVSDLSEADRIRNDLEDVDNLMQPGENQHEQLSCEDDPADDISQTSRPSLEELRSTCKIPSSTALSINFIAIITNILS</sequence>